<evidence type="ECO:0000259" key="4">
    <source>
        <dbReference type="SMART" id="SM00181"/>
    </source>
</evidence>
<evidence type="ECO:0000256" key="2">
    <source>
        <dbReference type="SAM" id="Phobius"/>
    </source>
</evidence>
<protein>
    <submittedName>
        <fullName evidence="5">Ookinete surface protein P28</fullName>
    </submittedName>
</protein>
<evidence type="ECO:0000313" key="5">
    <source>
        <dbReference type="EMBL" id="AND94974.1"/>
    </source>
</evidence>
<dbReference type="InterPro" id="IPR000742">
    <property type="entry name" value="EGF"/>
</dbReference>
<dbReference type="SMART" id="SM00181">
    <property type="entry name" value="EGF"/>
    <property type="match status" value="3"/>
</dbReference>
<sequence length="246" mass="25598">MNTYHSILFVLALVLALNYTIAQITVDTECKNGYLVQMSNHFECKCNDGFVLENDRGCEPRRDCASPGAINQSCGDYAVCTGTRVNGQERAPRCTCKTGYTPLVNVCVRTMCYRLECGKGKCVKDPNSATNAFCSCNIGITLDQFGKCTKPGDTQCALKCQANEECKLTQNYYKCVAKESGGEGSGGEGSGGEGSGGEGSGGEGSGGEGSGGEGSGGATGAAYGLMNASSVISILVVFALFMMSLV</sequence>
<keyword evidence="3" id="KW-0732">Signal</keyword>
<feature type="chain" id="PRO_5008517424" evidence="3">
    <location>
        <begin position="23"/>
        <end position="246"/>
    </location>
</feature>
<keyword evidence="2" id="KW-0812">Transmembrane</keyword>
<name>A0A1B0WVP7_PLAHY</name>
<feature type="compositionally biased region" description="Gly residues" evidence="1">
    <location>
        <begin position="182"/>
        <end position="213"/>
    </location>
</feature>
<feature type="signal peptide" evidence="3">
    <location>
        <begin position="1"/>
        <end position="22"/>
    </location>
</feature>
<evidence type="ECO:0000256" key="1">
    <source>
        <dbReference type="SAM" id="MobiDB-lite"/>
    </source>
</evidence>
<dbReference type="Gene3D" id="2.90.20.10">
    <property type="entry name" value="Plasmodium vivax P25 domain"/>
    <property type="match status" value="1"/>
</dbReference>
<keyword evidence="2" id="KW-0472">Membrane</keyword>
<feature type="region of interest" description="Disordered" evidence="1">
    <location>
        <begin position="181"/>
        <end position="213"/>
    </location>
</feature>
<feature type="transmembrane region" description="Helical" evidence="2">
    <location>
        <begin position="221"/>
        <end position="243"/>
    </location>
</feature>
<reference evidence="5" key="1">
    <citation type="journal article" date="2016" name="PLoS Negl. Trop. Dis.">
        <title>Evolution of the Transmission-Blocking Vaccine Candidates Pvs28 and Pvs25 in Plasmodium vivax: Geographic Differentiation and Evidence of Positive Selection.</title>
        <authorList>
            <person name="Chaurio R.A."/>
            <person name="Pacheco M.A."/>
            <person name="Cornejo O.E."/>
            <person name="Durrego E."/>
            <person name="Stanley C.E.Jr."/>
            <person name="Castillo A.I."/>
            <person name="Herrera S."/>
            <person name="Escalante A.A."/>
        </authorList>
    </citation>
    <scope>NUCLEOTIDE SEQUENCE</scope>
</reference>
<dbReference type="EMBL" id="KU285259">
    <property type="protein sequence ID" value="AND94974.1"/>
    <property type="molecule type" value="Genomic_DNA"/>
</dbReference>
<evidence type="ECO:0000256" key="3">
    <source>
        <dbReference type="SAM" id="SignalP"/>
    </source>
</evidence>
<dbReference type="GO" id="GO:0009986">
    <property type="term" value="C:cell surface"/>
    <property type="evidence" value="ECO:0007669"/>
    <property type="project" value="InterPro"/>
</dbReference>
<feature type="domain" description="EGF-like" evidence="4">
    <location>
        <begin position="63"/>
        <end position="108"/>
    </location>
</feature>
<dbReference type="AlphaFoldDB" id="A0A1B0WVP7"/>
<feature type="domain" description="EGF-like" evidence="4">
    <location>
        <begin position="30"/>
        <end position="59"/>
    </location>
</feature>
<organism evidence="5">
    <name type="scientific">Plasmodium hylobati</name>
    <dbReference type="NCBI Taxonomy" id="77520"/>
    <lineage>
        <taxon>Eukaryota</taxon>
        <taxon>Sar</taxon>
        <taxon>Alveolata</taxon>
        <taxon>Apicomplexa</taxon>
        <taxon>Aconoidasida</taxon>
        <taxon>Haemosporida</taxon>
        <taxon>Plasmodiidae</taxon>
        <taxon>Plasmodium</taxon>
    </lineage>
</organism>
<dbReference type="InterPro" id="IPR010423">
    <property type="entry name" value="Pvs25/Psv28_EGF"/>
</dbReference>
<dbReference type="Pfam" id="PF06247">
    <property type="entry name" value="Plasmod_Pvs28"/>
    <property type="match status" value="3"/>
</dbReference>
<accession>A0A1B0WVP7</accession>
<feature type="domain" description="EGF-like" evidence="4">
    <location>
        <begin position="111"/>
        <end position="149"/>
    </location>
</feature>
<proteinExistence type="predicted"/>
<dbReference type="GO" id="GO:0016020">
    <property type="term" value="C:membrane"/>
    <property type="evidence" value="ECO:0007669"/>
    <property type="project" value="InterPro"/>
</dbReference>
<keyword evidence="2" id="KW-1133">Transmembrane helix</keyword>